<dbReference type="SUPFAM" id="SSF56935">
    <property type="entry name" value="Porins"/>
    <property type="match status" value="1"/>
</dbReference>
<evidence type="ECO:0000313" key="2">
    <source>
        <dbReference type="EMBL" id="SUS06368.1"/>
    </source>
</evidence>
<dbReference type="GO" id="GO:0016020">
    <property type="term" value="C:membrane"/>
    <property type="evidence" value="ECO:0007669"/>
    <property type="project" value="InterPro"/>
</dbReference>
<feature type="domain" description="Porin" evidence="1">
    <location>
        <begin position="18"/>
        <end position="354"/>
    </location>
</feature>
<organism evidence="2">
    <name type="scientific">metagenome</name>
    <dbReference type="NCBI Taxonomy" id="256318"/>
    <lineage>
        <taxon>unclassified sequences</taxon>
        <taxon>metagenomes</taxon>
    </lineage>
</organism>
<dbReference type="AlphaFoldDB" id="A0A380TE04"/>
<dbReference type="Gene3D" id="2.40.160.10">
    <property type="entry name" value="Porin"/>
    <property type="match status" value="1"/>
</dbReference>
<accession>A0A380TE04</accession>
<name>A0A380TE04_9ZZZZ</name>
<evidence type="ECO:0000259" key="1">
    <source>
        <dbReference type="Pfam" id="PF13609"/>
    </source>
</evidence>
<dbReference type="GO" id="GO:0015288">
    <property type="term" value="F:porin activity"/>
    <property type="evidence" value="ECO:0007669"/>
    <property type="project" value="InterPro"/>
</dbReference>
<dbReference type="Pfam" id="PF13609">
    <property type="entry name" value="Porin_4"/>
    <property type="match status" value="1"/>
</dbReference>
<sequence length="383" mass="39637">MRRSHGTAATLATLAATLAALPGGTRAAEPIQLHIEGGHQQWFVATQPELKNGQGQHPFDTAVVDQKHNSEVWFTGETLLTSGLTVGLTVQLEANTVADQIDESFLFLKSGPSGMLQLGDTDNAAYKMAVTAPTGGVTINDGDLVGIEAFPLPAGFDGTNTTIDSTPLTLTDDDSGKFSFYSPRYAGLQIGLSYIPQFEAGGDNNNSIARVNGSGRITNGFAAAVNYTSPVAEEATLDVSFGWLRGETPPAEGTSDVWGLSAGVLLTWGALEIGTSVAYANGDAPAGRSLDGYAYDVGIAYTTGPYRVGLTYIKGVSAGSRADSARQYLDQVSLSGTYVLGPGVDLVAGLFAFDADGEKEVAGAGEVASSSGIGFASGLKIRF</sequence>
<gene>
    <name evidence="2" type="ORF">DF3PB_2740004</name>
</gene>
<dbReference type="InterPro" id="IPR033900">
    <property type="entry name" value="Gram_neg_porin_domain"/>
</dbReference>
<proteinExistence type="predicted"/>
<protein>
    <submittedName>
        <fullName evidence="2">Putative Outer membrane protein (Porin)</fullName>
    </submittedName>
</protein>
<dbReference type="EMBL" id="UIDG01000195">
    <property type="protein sequence ID" value="SUS06368.1"/>
    <property type="molecule type" value="Genomic_DNA"/>
</dbReference>
<dbReference type="InterPro" id="IPR023614">
    <property type="entry name" value="Porin_dom_sf"/>
</dbReference>
<reference evidence="2" key="1">
    <citation type="submission" date="2018-07" db="EMBL/GenBank/DDBJ databases">
        <authorList>
            <person name="Quirk P.G."/>
            <person name="Krulwich T.A."/>
        </authorList>
    </citation>
    <scope>NUCLEOTIDE SEQUENCE</scope>
</reference>